<evidence type="ECO:0000256" key="2">
    <source>
        <dbReference type="ARBA" id="ARBA00004141"/>
    </source>
</evidence>
<dbReference type="CDD" id="cd13959">
    <property type="entry name" value="PT_UbiA_COQ2"/>
    <property type="match status" value="1"/>
</dbReference>
<dbReference type="InterPro" id="IPR000537">
    <property type="entry name" value="UbiA_prenyltransferase"/>
</dbReference>
<feature type="transmembrane region" description="Helical" evidence="10">
    <location>
        <begin position="137"/>
        <end position="157"/>
    </location>
</feature>
<keyword evidence="6 10" id="KW-0812">Transmembrane</keyword>
<dbReference type="InterPro" id="IPR044878">
    <property type="entry name" value="UbiA_sf"/>
</dbReference>
<dbReference type="Proteomes" id="UP000246635">
    <property type="component" value="Unassembled WGS sequence"/>
</dbReference>
<dbReference type="NCBIfam" id="TIGR01475">
    <property type="entry name" value="ubiA_other"/>
    <property type="match status" value="1"/>
</dbReference>
<keyword evidence="4" id="KW-1003">Cell membrane</keyword>
<dbReference type="Gene3D" id="1.20.120.1780">
    <property type="entry name" value="UbiA prenyltransferase"/>
    <property type="match status" value="1"/>
</dbReference>
<proteinExistence type="inferred from homology"/>
<feature type="transmembrane region" description="Helical" evidence="10">
    <location>
        <begin position="205"/>
        <end position="228"/>
    </location>
</feature>
<feature type="transmembrane region" description="Helical" evidence="10">
    <location>
        <begin position="234"/>
        <end position="254"/>
    </location>
</feature>
<evidence type="ECO:0000256" key="4">
    <source>
        <dbReference type="ARBA" id="ARBA00022519"/>
    </source>
</evidence>
<evidence type="ECO:0000256" key="7">
    <source>
        <dbReference type="ARBA" id="ARBA00022989"/>
    </source>
</evidence>
<dbReference type="EC" id="2.5.1.39" evidence="9"/>
<evidence type="ECO:0000256" key="6">
    <source>
        <dbReference type="ARBA" id="ARBA00022692"/>
    </source>
</evidence>
<gene>
    <name evidence="11" type="ORF">DFQ01_104113</name>
</gene>
<feature type="transmembrane region" description="Helical" evidence="10">
    <location>
        <begin position="266"/>
        <end position="288"/>
    </location>
</feature>
<organism evidence="11 12">
    <name type="scientific">Paenibacillus cellulosilyticus</name>
    <dbReference type="NCBI Taxonomy" id="375489"/>
    <lineage>
        <taxon>Bacteria</taxon>
        <taxon>Bacillati</taxon>
        <taxon>Bacillota</taxon>
        <taxon>Bacilli</taxon>
        <taxon>Bacillales</taxon>
        <taxon>Paenibacillaceae</taxon>
        <taxon>Paenibacillus</taxon>
    </lineage>
</organism>
<evidence type="ECO:0000256" key="8">
    <source>
        <dbReference type="ARBA" id="ARBA00023136"/>
    </source>
</evidence>
<comment type="caution">
    <text evidence="11">The sequence shown here is derived from an EMBL/GenBank/DDBJ whole genome shotgun (WGS) entry which is preliminary data.</text>
</comment>
<comment type="subcellular location">
    <subcellularLocation>
        <location evidence="2">Membrane</location>
        <topology evidence="2">Multi-pass membrane protein</topology>
    </subcellularLocation>
</comment>
<dbReference type="GO" id="GO:0008412">
    <property type="term" value="F:4-hydroxybenzoate polyprenyltransferase activity"/>
    <property type="evidence" value="ECO:0007669"/>
    <property type="project" value="UniProtKB-EC"/>
</dbReference>
<comment type="cofactor">
    <cofactor evidence="1">
        <name>Mg(2+)</name>
        <dbReference type="ChEBI" id="CHEBI:18420"/>
    </cofactor>
</comment>
<dbReference type="OrthoDB" id="9782418at2"/>
<evidence type="ECO:0000313" key="11">
    <source>
        <dbReference type="EMBL" id="PWW05553.1"/>
    </source>
</evidence>
<dbReference type="PANTHER" id="PTHR11048">
    <property type="entry name" value="PRENYLTRANSFERASES"/>
    <property type="match status" value="1"/>
</dbReference>
<dbReference type="InterPro" id="IPR039653">
    <property type="entry name" value="Prenyltransferase"/>
</dbReference>
<dbReference type="Pfam" id="PF01040">
    <property type="entry name" value="UbiA"/>
    <property type="match status" value="1"/>
</dbReference>
<keyword evidence="12" id="KW-1185">Reference proteome</keyword>
<dbReference type="AlphaFoldDB" id="A0A2V2YWF0"/>
<reference evidence="11 12" key="1">
    <citation type="submission" date="2018-05" db="EMBL/GenBank/DDBJ databases">
        <title>Genomic Encyclopedia of Type Strains, Phase III (KMG-III): the genomes of soil and plant-associated and newly described type strains.</title>
        <authorList>
            <person name="Whitman W."/>
        </authorList>
    </citation>
    <scope>NUCLEOTIDE SEQUENCE [LARGE SCALE GENOMIC DNA]</scope>
    <source>
        <strain evidence="11 12">CECT 5696</strain>
    </source>
</reference>
<dbReference type="FunFam" id="1.10.357.140:FF:000008">
    <property type="entry name" value="4-hydroxybenzoate octaprenyltransferase"/>
    <property type="match status" value="1"/>
</dbReference>
<dbReference type="RefSeq" id="WP_110043392.1">
    <property type="nucleotide sequence ID" value="NZ_CP054612.1"/>
</dbReference>
<dbReference type="GO" id="GO:0006744">
    <property type="term" value="P:ubiquinone biosynthetic process"/>
    <property type="evidence" value="ECO:0007669"/>
    <property type="project" value="TreeGrafter"/>
</dbReference>
<evidence type="ECO:0000313" key="12">
    <source>
        <dbReference type="Proteomes" id="UP000246635"/>
    </source>
</evidence>
<feature type="transmembrane region" description="Helical" evidence="10">
    <location>
        <begin position="110"/>
        <end position="130"/>
    </location>
</feature>
<name>A0A2V2YWF0_9BACL</name>
<dbReference type="EMBL" id="QGTQ01000004">
    <property type="protein sequence ID" value="PWW05553.1"/>
    <property type="molecule type" value="Genomic_DNA"/>
</dbReference>
<accession>A0A2V2YWF0</accession>
<dbReference type="InterPro" id="IPR006371">
    <property type="entry name" value="Polyprenyltransferase_UbiA-li"/>
</dbReference>
<sequence>MIRKVRIFLEMIKFEHTIFALPFAFMGAILGGIVENDHLPTWSEIGWIILAMVGARSAAMGLNRLIDAGIDALNPRTEKRAIPAGLLKVGEVIVFIAVSFALLIWASTQLNPLCVKLMPVAVFMLVLYSYTKRFTWLCHVVLGLTIGLSPLGAWVAVTGKFDAAAWVLYAAVALWLAGFDTVYATQDFEFDRKHKVHSIPARFGISRALWIARSFHIATAICFASLVALTDLSWAYLVGTIIAIIILFYQHWLVRPNDLSRVQIAFFPMNGTLSVVLFAFTLVDVLVLHQW</sequence>
<keyword evidence="5 11" id="KW-0808">Transferase</keyword>
<evidence type="ECO:0000256" key="3">
    <source>
        <dbReference type="ARBA" id="ARBA00005985"/>
    </source>
</evidence>
<protein>
    <recommendedName>
        <fullName evidence="9">4-hydroxybenzoate polyprenyltransferase</fullName>
        <ecNumber evidence="9">2.5.1.39</ecNumber>
    </recommendedName>
</protein>
<feature type="transmembrane region" description="Helical" evidence="10">
    <location>
        <begin position="163"/>
        <end position="184"/>
    </location>
</feature>
<evidence type="ECO:0000256" key="1">
    <source>
        <dbReference type="ARBA" id="ARBA00001946"/>
    </source>
</evidence>
<evidence type="ECO:0000256" key="5">
    <source>
        <dbReference type="ARBA" id="ARBA00022679"/>
    </source>
</evidence>
<keyword evidence="4" id="KW-0997">Cell inner membrane</keyword>
<feature type="transmembrane region" description="Helical" evidence="10">
    <location>
        <begin position="45"/>
        <end position="66"/>
    </location>
</feature>
<feature type="transmembrane region" description="Helical" evidence="10">
    <location>
        <begin position="86"/>
        <end position="104"/>
    </location>
</feature>
<dbReference type="PANTHER" id="PTHR11048:SF28">
    <property type="entry name" value="4-HYDROXYBENZOATE POLYPRENYLTRANSFERASE, MITOCHONDRIAL"/>
    <property type="match status" value="1"/>
</dbReference>
<feature type="transmembrane region" description="Helical" evidence="10">
    <location>
        <begin position="12"/>
        <end position="33"/>
    </location>
</feature>
<evidence type="ECO:0000256" key="9">
    <source>
        <dbReference type="ARBA" id="ARBA00034524"/>
    </source>
</evidence>
<dbReference type="Gene3D" id="1.10.357.140">
    <property type="entry name" value="UbiA prenyltransferase"/>
    <property type="match status" value="1"/>
</dbReference>
<comment type="similarity">
    <text evidence="3">Belongs to the UbiA prenyltransferase family.</text>
</comment>
<keyword evidence="8 10" id="KW-0472">Membrane</keyword>
<dbReference type="FunFam" id="1.20.120.1780:FF:000001">
    <property type="entry name" value="4-hydroxybenzoate octaprenyltransferase"/>
    <property type="match status" value="1"/>
</dbReference>
<keyword evidence="7 10" id="KW-1133">Transmembrane helix</keyword>
<evidence type="ECO:0000256" key="10">
    <source>
        <dbReference type="SAM" id="Phobius"/>
    </source>
</evidence>
<dbReference type="GO" id="GO:0005886">
    <property type="term" value="C:plasma membrane"/>
    <property type="evidence" value="ECO:0007669"/>
    <property type="project" value="TreeGrafter"/>
</dbReference>